<feature type="compositionally biased region" description="Low complexity" evidence="3">
    <location>
        <begin position="2972"/>
        <end position="2981"/>
    </location>
</feature>
<evidence type="ECO:0000259" key="4">
    <source>
        <dbReference type="PROSITE" id="PS50004"/>
    </source>
</evidence>
<evidence type="ECO:0000313" key="7">
    <source>
        <dbReference type="EMBL" id="TMW56722.1"/>
    </source>
</evidence>
<feature type="domain" description="EF-hand" evidence="6">
    <location>
        <begin position="3124"/>
        <end position="3159"/>
    </location>
</feature>
<dbReference type="Pfam" id="PF13833">
    <property type="entry name" value="EF-hand_8"/>
    <property type="match status" value="1"/>
</dbReference>
<evidence type="ECO:0008006" key="9">
    <source>
        <dbReference type="Google" id="ProtNLM"/>
    </source>
</evidence>
<dbReference type="InterPro" id="IPR000008">
    <property type="entry name" value="C2_dom"/>
</dbReference>
<dbReference type="SMART" id="SM00054">
    <property type="entry name" value="EFh"/>
    <property type="match status" value="4"/>
</dbReference>
<keyword evidence="8" id="KW-1185">Reference proteome</keyword>
<evidence type="ECO:0000313" key="8">
    <source>
        <dbReference type="Proteomes" id="UP000794436"/>
    </source>
</evidence>
<dbReference type="Gene3D" id="1.10.150.50">
    <property type="entry name" value="Transcription Factor, Ets-1"/>
    <property type="match status" value="1"/>
</dbReference>
<feature type="region of interest" description="Disordered" evidence="3">
    <location>
        <begin position="2727"/>
        <end position="2750"/>
    </location>
</feature>
<dbReference type="Pfam" id="PF13202">
    <property type="entry name" value="EF-hand_5"/>
    <property type="match status" value="1"/>
</dbReference>
<proteinExistence type="predicted"/>
<dbReference type="CDD" id="cd00030">
    <property type="entry name" value="C2"/>
    <property type="match status" value="1"/>
</dbReference>
<dbReference type="SMART" id="SM00239">
    <property type="entry name" value="C2"/>
    <property type="match status" value="5"/>
</dbReference>
<feature type="compositionally biased region" description="Acidic residues" evidence="3">
    <location>
        <begin position="2686"/>
        <end position="2696"/>
    </location>
</feature>
<dbReference type="EMBL" id="SPLM01000145">
    <property type="protein sequence ID" value="TMW56722.1"/>
    <property type="molecule type" value="Genomic_DNA"/>
</dbReference>
<dbReference type="SUPFAM" id="SSF47769">
    <property type="entry name" value="SAM/Pointed domain"/>
    <property type="match status" value="1"/>
</dbReference>
<feature type="compositionally biased region" description="Low complexity" evidence="3">
    <location>
        <begin position="3355"/>
        <end position="3364"/>
    </location>
</feature>
<dbReference type="SUPFAM" id="SSF47473">
    <property type="entry name" value="EF-hand"/>
    <property type="match status" value="2"/>
</dbReference>
<dbReference type="PROSITE" id="PS50222">
    <property type="entry name" value="EF_HAND_2"/>
    <property type="match status" value="3"/>
</dbReference>
<dbReference type="InterPro" id="IPR011992">
    <property type="entry name" value="EF-hand-dom_pair"/>
</dbReference>
<sequence>MAPKTSSVSAPDALRLRVQADGAQGISAGGGFLSLDKRPDPFVTFVLDGVTHKCAAVDNVEPLKYFAWPNAVHEFEIKDEEMMKHATLVLHVRDSDLLKNRYIGGTSIALGPLYAARQGKALCQGQLFMLEYADEKFKKKKASGEVKMTIMLVQDEVSTPQAPPESKNEPKPTPVEPIAKPPAASEATSNDKEAAHDTKTSPAPLVETEKPSQMPVMPVTAPIESADKKASTESPAQVETVVTLPSSTSDFVVEEKTATQTAESTEPTGNPSVTVKTIRIELVSARNLTRPTSLGAFLDRKPDPVVTMEFHGISKASPVLNNVDLKKPIEWNNVSLLFELPVTPPKAATKTVAPLNLVTHVKDDNVLKDTYMGGGKLSLAEFFLERSEPSWLWLPSPAAVNGIERVITLQYADHKFSKKKACGEITVRFHFEMTPQPPSASEDTSPEKTVSIPESAPIPIPEDVPVKETQQEEQPKPVEPVEVTPSPPAPLPSADVKMLSIEMLSGQNVHRPSTGDVKKLLKSLFDRKPDPYAQLVLGNQSKKCPGVNDVDIAFFQWKNAVQVFEFAEKPYPQDLFIHIRDEDVAGSDPYMGGARFDMKEIWDEAQKCALSNPPGDPQAVRTVPLTFLDEKMMKQGACGQVTVRFRWIYSDTDLPVSTKPLKTDAPPIATASDEPPPPRVDEARCGYLYLRKMAVLNSVDIIDASHDLFLEVSSASTSSIKGQSVRFDPVTSNVLTDAFKGNAKDPTSRAEWHGEELVIPICSPISNTSPEVLVILKDKNAIMKDADIASKLFQVGEHAEQHGEQPVVCTLELEVPKSRRKKAALSVKIEVEIQFLPLGASALAATTSGGGIFTIFLAQSLFSFAPNAKVNTSGPFSVHIEPLAMQKKSLLSFGSKPKPEFQTDDTIAEKNMISGWWRCFCLPLSSKQVQAAKEKETLDVVFQVHTAGIHGKMIGSLQLNLFTAFDSSTKMRSVSIVMGSLGSVELGLAASFRNADLQSHHTSDSTVAHVPSGNLHILVLQARNLVSPDANLEKAEDLDPEVRLAIEPKYIKRKENPVRSMLKTKPLENAGLLPTWNEYLRLEYRLPPPITPMQALTAGKPADQPVETETPTFPPPIVQVGVYDIQIPGERNGSKPIGKAELPLSAFVVSPHLDGSQPLAGPTALTITLRLNEKKTGILVVEGIFEPLVADPVEPRDEASEAYRLHCRAAGRSLRDKGRQLKSGEPNATDISQKTTLSGRLDIHVIGARSKTSAPLKDGLAAHFWIGQDVEDRKEVKSRMHLSENTECQIEWDVQLTLYTSDIGSDLLRVEVLSDAGTGVGSLKLPLIGLQRLKRGQVSKEWHQLITSAPFGTKQSTSSSSELLLAIAFHPDEPIANPLLIDDGQTSSTNESIVVSCRQLIPIALPDAKTVKESVEIACKCVLVGGGSTSDAPATTAFRSSSPQAEGIVMWGEQIKLDLGCTASSFIRSSFKLGMTPILRIDVLTRRQSARFNELWASKSLALFEVLRASANKNQRWCRLYSTENELVALLDIEFLSVPAAIPASDLQNRLASSPIAAVPGVLCVRFISGRNLTDVDPNGEQDPYVVGQILPRSHRATTKFTCQTAISLNGGRHPQWNSVVYELHTIDLLTDYLRLEVMDSNEEDHLPDAYIGAIDLALATLFHKERRENPGPLKKTRWLEAWVPIYPIAQGAAIKSEDEESTGEIRLEYRFLSQAYYEAAKATQDLSITSPFSVEDAVEIAPVNVPGTLTVHIVRAKKLPCSKGMQPGVRISCPAMGYSHITPSGKDSIVDPSWTNEILHIQWTGNVKEGSVVSISIEIVDLAVRTANANALAVLTFGTADLTPFLLHPMAKSYREYTLGGRSATNGAIDAPTVLLGCQFVPKGSENQAQSLQLSSEVVKHCKGNIHVKVTRVRFDLPVYLDLQLMRKSFSVRLRCELETRVLEFPAIALSDLVESDGLIEWKVPTDEEESARQLKDAVLFPFVPLAPTPDGIEPNPALLGEIFIQAGGTLQVIATFEVPVFDFILLNGHLSSSWYNLHSQTQLPSGNQQSEGDIGKARLEVQFLPVLVSAKDKKTEISDAQLLVFGVEVKEAKDIAVLEPCIVVIEMMGCRNETKPNVLGDKALGVMQWSETLEFPGSLAKLQSMTSYPIKVDIRSAANHDLVIAQCTWILPQELASATNADESISLDDHVVQLETSALPTQTGKNSKKPVVLTLRLSRHLHGKAGALESTESIESYDRKGLLYVSIAPPSETGSSAVYTAAFSGDNLCVDQKVTKEGTLQPNVPWVDLTSAERRVVPVTRQFAPEKDALVVVHRESSDPVSITILGSHELASIVKTPEIEVSHRLHLSPVEKLAKQCLPYDLPCKFIYVDVLDGDLVIRLTSITLLPSWNEKLSTHSKLFQCDVRLLNSMTKWIQSSEGQLDQKTQQITWRDGKNMLEMTYSNEKDVSEPILHLVLSQVAPANAQDDKRTTKVAFAQIPLLTAIVNPQHGEFLAIPVALTSVASATTQEPVKFTIEVAFRRGELSREALDAQKKAEQDERSLKLAEGAAQLKKAFSAMGGDEATPIKIRDLKAYVLGNERNESRSDAREVLLKAAELEMDGDLDRLFAAMDVNGDGQISWDEYVDQMQSIHALADAAHARKEAMEAKATRDEEKEREDKGEKSIVREVNPAKEDKPEVKDSPVEDPESEEELDVYSNIPVEPTRNPSEPVQNPVMDSYVVVASPAGEPSHERKVSTSTVFSRRSSTKTDTIQEKTAASIAAQVVTATDRRKTTLKPENLPTTRPAKSIPLSVASRVSEPTQRDEQPTSTQTQKRRLPILSSYVLDWKVDDVVQWLTYDMELGQYAEAIKKNAVNGKLLLTLTMEELETELGVTAGLHKRKLMNQITEWQDKFEYPPPALPPRAVATQRQAPMKRQMPVVQETPAFIKREQLIYQTKQQVKEVAVPELPRTIGQTRTFPAKTCIVDKTQKSSQSSTEQSASRRQDAGETFDDAMADIFEALSPDSPPKDALPSHDDLDPPLKASLPVIQIGSITNSDELFEIVRQRIQQLSQQLLPLPKQVGDTFSDFGDDDDDENDGDSQEKDEEQTRLRLVFLTFTRGQAQKISRHKFQEGLASLLAIEVSWHQFDLLFRRLDVDGDSELCWDEFRHVFTRRHITFEQEDLLFLQDALVNYVIDRLESQQWTLSDLFKAFDRDGGGAVSIAEFSTLVRFLFTAQDKVQAKTTRKTAMKKRHVYLLMSCLDVSADRRISLQEFLRFFFVVWSTKLMEIQDQLFEIESTSSDQFKLTASQRVEVHDALKADKRKMRRALRTNFSRPFRDAMRCLDATIPSPFTGLLNRLNLLPSETAPPPPSASIKPASTSSETSNLQVWQVLKGETSKSHQSALSFHHLHSKARAESVAASKKRVQKGKNEVLRTKLTRQREPERSDALLRTPSAHVSLDETATLKFDFRPRK</sequence>
<dbReference type="InterPro" id="IPR035892">
    <property type="entry name" value="C2_domain_sf"/>
</dbReference>
<dbReference type="PROSITE" id="PS50105">
    <property type="entry name" value="SAM_DOMAIN"/>
    <property type="match status" value="1"/>
</dbReference>
<feature type="region of interest" description="Disordered" evidence="3">
    <location>
        <begin position="2965"/>
        <end position="2988"/>
    </location>
</feature>
<dbReference type="InterPro" id="IPR002048">
    <property type="entry name" value="EF_hand_dom"/>
</dbReference>
<dbReference type="PROSITE" id="PS50004">
    <property type="entry name" value="C2"/>
    <property type="match status" value="5"/>
</dbReference>
<protein>
    <recommendedName>
        <fullName evidence="9">C2 domain-containing protein</fullName>
    </recommendedName>
</protein>
<dbReference type="PROSITE" id="PS00018">
    <property type="entry name" value="EF_HAND_1"/>
    <property type="match status" value="3"/>
</dbReference>
<feature type="compositionally biased region" description="Basic and acidic residues" evidence="3">
    <location>
        <begin position="189"/>
        <end position="199"/>
    </location>
</feature>
<dbReference type="SMART" id="SM00454">
    <property type="entry name" value="SAM"/>
    <property type="match status" value="1"/>
</dbReference>
<feature type="domain" description="EF-hand" evidence="6">
    <location>
        <begin position="3187"/>
        <end position="3217"/>
    </location>
</feature>
<dbReference type="Gene3D" id="2.60.40.150">
    <property type="entry name" value="C2 domain"/>
    <property type="match status" value="5"/>
</dbReference>
<evidence type="ECO:0000259" key="6">
    <source>
        <dbReference type="PROSITE" id="PS50222"/>
    </source>
</evidence>
<feature type="domain" description="C2" evidence="4">
    <location>
        <begin position="1"/>
        <end position="124"/>
    </location>
</feature>
<feature type="region of interest" description="Disordered" evidence="3">
    <location>
        <begin position="2644"/>
        <end position="2715"/>
    </location>
</feature>
<organism evidence="7 8">
    <name type="scientific">Pythium oligandrum</name>
    <name type="common">Mycoparasitic fungus</name>
    <dbReference type="NCBI Taxonomy" id="41045"/>
    <lineage>
        <taxon>Eukaryota</taxon>
        <taxon>Sar</taxon>
        <taxon>Stramenopiles</taxon>
        <taxon>Oomycota</taxon>
        <taxon>Peronosporomycetes</taxon>
        <taxon>Pythiales</taxon>
        <taxon>Pythiaceae</taxon>
        <taxon>Pythium</taxon>
    </lineage>
</organism>
<evidence type="ECO:0000256" key="3">
    <source>
        <dbReference type="SAM" id="MobiDB-lite"/>
    </source>
</evidence>
<dbReference type="Pfam" id="PF00536">
    <property type="entry name" value="SAM_1"/>
    <property type="match status" value="1"/>
</dbReference>
<feature type="domain" description="EF-hand" evidence="6">
    <location>
        <begin position="2601"/>
        <end position="2636"/>
    </location>
</feature>
<dbReference type="Gene3D" id="1.10.238.10">
    <property type="entry name" value="EF-hand"/>
    <property type="match status" value="3"/>
</dbReference>
<feature type="domain" description="C2" evidence="4">
    <location>
        <begin position="1543"/>
        <end position="1672"/>
    </location>
</feature>
<feature type="compositionally biased region" description="Basic and acidic residues" evidence="3">
    <location>
        <begin position="464"/>
        <end position="476"/>
    </location>
</feature>
<dbReference type="InterPro" id="IPR001660">
    <property type="entry name" value="SAM"/>
</dbReference>
<dbReference type="InterPro" id="IPR018247">
    <property type="entry name" value="EF_Hand_1_Ca_BS"/>
</dbReference>
<accession>A0A8K1C564</accession>
<dbReference type="InterPro" id="IPR013761">
    <property type="entry name" value="SAM/pointed_sf"/>
</dbReference>
<dbReference type="OrthoDB" id="67700at2759"/>
<feature type="region of interest" description="Disordered" evidence="3">
    <location>
        <begin position="3343"/>
        <end position="3364"/>
    </location>
</feature>
<keyword evidence="2" id="KW-0106">Calcium</keyword>
<gene>
    <name evidence="7" type="ORF">Poli38472_006732</name>
</gene>
<feature type="region of interest" description="Disordered" evidence="3">
    <location>
        <begin position="155"/>
        <end position="216"/>
    </location>
</feature>
<feature type="region of interest" description="Disordered" evidence="3">
    <location>
        <begin position="2770"/>
        <end position="2816"/>
    </location>
</feature>
<feature type="domain" description="SAM" evidence="5">
    <location>
        <begin position="2829"/>
        <end position="2894"/>
    </location>
</feature>
<feature type="region of interest" description="Disordered" evidence="3">
    <location>
        <begin position="3062"/>
        <end position="3088"/>
    </location>
</feature>
<feature type="domain" description="C2" evidence="4">
    <location>
        <begin position="477"/>
        <end position="612"/>
    </location>
</feature>
<evidence type="ECO:0000256" key="2">
    <source>
        <dbReference type="ARBA" id="ARBA00022837"/>
    </source>
</evidence>
<feature type="domain" description="C2" evidence="4">
    <location>
        <begin position="993"/>
        <end position="1157"/>
    </location>
</feature>
<dbReference type="PANTHER" id="PTHR46502">
    <property type="entry name" value="C2 DOMAIN-CONTAINING"/>
    <property type="match status" value="1"/>
</dbReference>
<feature type="compositionally biased region" description="Acidic residues" evidence="3">
    <location>
        <begin position="3070"/>
        <end position="3087"/>
    </location>
</feature>
<comment type="caution">
    <text evidence="7">The sequence shown here is derived from an EMBL/GenBank/DDBJ whole genome shotgun (WGS) entry which is preliminary data.</text>
</comment>
<dbReference type="SUPFAM" id="SSF49562">
    <property type="entry name" value="C2 domain (Calcium/lipid-binding domain, CaLB)"/>
    <property type="match status" value="5"/>
</dbReference>
<feature type="region of interest" description="Disordered" evidence="3">
    <location>
        <begin position="433"/>
        <end position="489"/>
    </location>
</feature>
<feature type="domain" description="C2" evidence="4">
    <location>
        <begin position="259"/>
        <end position="392"/>
    </location>
</feature>
<feature type="compositionally biased region" description="Basic and acidic residues" evidence="3">
    <location>
        <begin position="2644"/>
        <end position="2685"/>
    </location>
</feature>
<evidence type="ECO:0000256" key="1">
    <source>
        <dbReference type="ARBA" id="ARBA00022723"/>
    </source>
</evidence>
<dbReference type="Pfam" id="PF00168">
    <property type="entry name" value="C2"/>
    <property type="match status" value="5"/>
</dbReference>
<name>A0A8K1C564_PYTOL</name>
<keyword evidence="1" id="KW-0479">Metal-binding</keyword>
<dbReference type="Proteomes" id="UP000794436">
    <property type="component" value="Unassembled WGS sequence"/>
</dbReference>
<dbReference type="Pfam" id="PF13499">
    <property type="entry name" value="EF-hand_7"/>
    <property type="match status" value="1"/>
</dbReference>
<dbReference type="PANTHER" id="PTHR46502:SF2">
    <property type="entry name" value="16 KDA PHLOEM PROTEIN 2"/>
    <property type="match status" value="1"/>
</dbReference>
<dbReference type="GO" id="GO:0005509">
    <property type="term" value="F:calcium ion binding"/>
    <property type="evidence" value="ECO:0007669"/>
    <property type="project" value="InterPro"/>
</dbReference>
<evidence type="ECO:0000259" key="5">
    <source>
        <dbReference type="PROSITE" id="PS50105"/>
    </source>
</evidence>
<reference evidence="7" key="1">
    <citation type="submission" date="2019-03" db="EMBL/GenBank/DDBJ databases">
        <title>Long read genome sequence of the mycoparasitic Pythium oligandrum ATCC 38472 isolated from sugarbeet rhizosphere.</title>
        <authorList>
            <person name="Gaulin E."/>
        </authorList>
    </citation>
    <scope>NUCLEOTIDE SEQUENCE</scope>
    <source>
        <strain evidence="7">ATCC 38472_TT</strain>
    </source>
</reference>